<dbReference type="GO" id="GO:0015254">
    <property type="term" value="F:glycerol channel activity"/>
    <property type="evidence" value="ECO:0007669"/>
    <property type="project" value="TreeGrafter"/>
</dbReference>
<evidence type="ECO:0000256" key="4">
    <source>
        <dbReference type="ARBA" id="ARBA00022475"/>
    </source>
</evidence>
<name>A0A8E0RRD2_9TREM</name>
<evidence type="ECO:0000256" key="2">
    <source>
        <dbReference type="ARBA" id="ARBA00006175"/>
    </source>
</evidence>
<dbReference type="PANTHER" id="PTHR43829:SF9">
    <property type="entry name" value="AQUAPORIN-9"/>
    <property type="match status" value="1"/>
</dbReference>
<evidence type="ECO:0000256" key="3">
    <source>
        <dbReference type="ARBA" id="ARBA00022448"/>
    </source>
</evidence>
<keyword evidence="7 11" id="KW-1133">Transmembrane helix</keyword>
<dbReference type="OrthoDB" id="3222at2759"/>
<reference evidence="12" key="1">
    <citation type="submission" date="2019-05" db="EMBL/GenBank/DDBJ databases">
        <title>Annotation for the trematode Fasciolopsis buski.</title>
        <authorList>
            <person name="Choi Y.-J."/>
        </authorList>
    </citation>
    <scope>NUCLEOTIDE SEQUENCE</scope>
    <source>
        <strain evidence="12">HT</strain>
        <tissue evidence="12">Whole worm</tissue>
    </source>
</reference>
<dbReference type="EMBL" id="LUCM01010348">
    <property type="protein sequence ID" value="KAA0185617.1"/>
    <property type="molecule type" value="Genomic_DNA"/>
</dbReference>
<feature type="transmembrane region" description="Helical" evidence="11">
    <location>
        <begin position="112"/>
        <end position="134"/>
    </location>
</feature>
<comment type="caution">
    <text evidence="12">The sequence shown here is derived from an EMBL/GenBank/DDBJ whole genome shotgun (WGS) entry which is preliminary data.</text>
</comment>
<dbReference type="InterPro" id="IPR000425">
    <property type="entry name" value="MIP"/>
</dbReference>
<dbReference type="PRINTS" id="PR00783">
    <property type="entry name" value="MINTRINSICP"/>
</dbReference>
<evidence type="ECO:0000256" key="11">
    <source>
        <dbReference type="SAM" id="Phobius"/>
    </source>
</evidence>
<dbReference type="GO" id="GO:0015250">
    <property type="term" value="F:water channel activity"/>
    <property type="evidence" value="ECO:0007669"/>
    <property type="project" value="TreeGrafter"/>
</dbReference>
<feature type="transmembrane region" description="Helical" evidence="11">
    <location>
        <begin position="197"/>
        <end position="220"/>
    </location>
</feature>
<dbReference type="SUPFAM" id="SSF81338">
    <property type="entry name" value="Aquaporin-like"/>
    <property type="match status" value="1"/>
</dbReference>
<evidence type="ECO:0000256" key="5">
    <source>
        <dbReference type="ARBA" id="ARBA00022692"/>
    </source>
</evidence>
<keyword evidence="5 10" id="KW-0812">Transmembrane</keyword>
<feature type="transmembrane region" description="Helical" evidence="11">
    <location>
        <begin position="247"/>
        <end position="267"/>
    </location>
</feature>
<evidence type="ECO:0000313" key="12">
    <source>
        <dbReference type="EMBL" id="KAA0185617.1"/>
    </source>
</evidence>
<dbReference type="InterPro" id="IPR050363">
    <property type="entry name" value="MIP/Aquaporin"/>
</dbReference>
<evidence type="ECO:0000256" key="1">
    <source>
        <dbReference type="ARBA" id="ARBA00004651"/>
    </source>
</evidence>
<keyword evidence="13" id="KW-1185">Reference proteome</keyword>
<evidence type="ECO:0000313" key="13">
    <source>
        <dbReference type="Proteomes" id="UP000728185"/>
    </source>
</evidence>
<dbReference type="PANTHER" id="PTHR43829">
    <property type="entry name" value="AQUAPORIN OR AQUAGLYCEROPORIN RELATED"/>
    <property type="match status" value="1"/>
</dbReference>
<dbReference type="PRINTS" id="PR02015">
    <property type="entry name" value="AQUAPORIN3"/>
</dbReference>
<dbReference type="Gene3D" id="1.20.1080.10">
    <property type="entry name" value="Glycerol uptake facilitator protein"/>
    <property type="match status" value="1"/>
</dbReference>
<evidence type="ECO:0000256" key="8">
    <source>
        <dbReference type="ARBA" id="ARBA00023136"/>
    </source>
</evidence>
<dbReference type="InterPro" id="IPR023275">
    <property type="entry name" value="Aquaporin_3"/>
</dbReference>
<evidence type="ECO:0000256" key="10">
    <source>
        <dbReference type="RuleBase" id="RU000477"/>
    </source>
</evidence>
<feature type="transmembrane region" description="Helical" evidence="11">
    <location>
        <begin position="90"/>
        <end position="106"/>
    </location>
</feature>
<sequence>MSLASFKYERYGCQALYEETLHSWGDKMRLTRYRLLRGCIGEFFGTMIMMIFGVGVVAQSKFVENYSFFSVCFGWAAGVVFGILVSGKMGYGLFNPAIGLAFAVVGKVPWIALAPAILCQLLGSYIGALTVYGIYRENIRLTYNGQLNMTSALIFFTGPTVGNGPALMDQIVGTALLAAMCMAIVDPHNFPMPEYMHAIFIGSVVTALLGALGVNAGAALNPARDFGPRLALLTVGYGTQVFTHDNYYFWIPIVGPLIGACIGAIGYELTTGIHIRGLAEKRAREEDRYDFEGA</sequence>
<dbReference type="GO" id="GO:0005886">
    <property type="term" value="C:plasma membrane"/>
    <property type="evidence" value="ECO:0007669"/>
    <property type="project" value="UniProtKB-SubCell"/>
</dbReference>
<comment type="similarity">
    <text evidence="2 10">Belongs to the MIP/aquaporin (TC 1.A.8) family.</text>
</comment>
<accession>A0A8E0RRD2</accession>
<dbReference type="Proteomes" id="UP000728185">
    <property type="component" value="Unassembled WGS sequence"/>
</dbReference>
<feature type="transmembrane region" description="Helical" evidence="11">
    <location>
        <begin position="66"/>
        <end position="85"/>
    </location>
</feature>
<feature type="transmembrane region" description="Helical" evidence="11">
    <location>
        <begin position="35"/>
        <end position="60"/>
    </location>
</feature>
<evidence type="ECO:0000256" key="6">
    <source>
        <dbReference type="ARBA" id="ARBA00022737"/>
    </source>
</evidence>
<dbReference type="InterPro" id="IPR023271">
    <property type="entry name" value="Aquaporin-like"/>
</dbReference>
<dbReference type="AlphaFoldDB" id="A0A8E0RRD2"/>
<keyword evidence="6" id="KW-0677">Repeat</keyword>
<evidence type="ECO:0000256" key="7">
    <source>
        <dbReference type="ARBA" id="ARBA00022989"/>
    </source>
</evidence>
<comment type="subcellular location">
    <subcellularLocation>
        <location evidence="1">Cell membrane</location>
        <topology evidence="1">Multi-pass membrane protein</topology>
    </subcellularLocation>
</comment>
<organism evidence="12 13">
    <name type="scientific">Fasciolopsis buskii</name>
    <dbReference type="NCBI Taxonomy" id="27845"/>
    <lineage>
        <taxon>Eukaryota</taxon>
        <taxon>Metazoa</taxon>
        <taxon>Spiralia</taxon>
        <taxon>Lophotrochozoa</taxon>
        <taxon>Platyhelminthes</taxon>
        <taxon>Trematoda</taxon>
        <taxon>Digenea</taxon>
        <taxon>Plagiorchiida</taxon>
        <taxon>Echinostomata</taxon>
        <taxon>Echinostomatoidea</taxon>
        <taxon>Fasciolidae</taxon>
        <taxon>Fasciolopsis</taxon>
    </lineage>
</organism>
<protein>
    <submittedName>
        <fullName evidence="12">Aquaporin</fullName>
    </submittedName>
</protein>
<keyword evidence="8 11" id="KW-0472">Membrane</keyword>
<dbReference type="Pfam" id="PF00230">
    <property type="entry name" value="MIP"/>
    <property type="match status" value="1"/>
</dbReference>
<gene>
    <name evidence="12" type="ORF">FBUS_10646</name>
</gene>
<keyword evidence="3 10" id="KW-0813">Transport</keyword>
<keyword evidence="9" id="KW-0325">Glycoprotein</keyword>
<evidence type="ECO:0000256" key="9">
    <source>
        <dbReference type="ARBA" id="ARBA00023180"/>
    </source>
</evidence>
<keyword evidence="4" id="KW-1003">Cell membrane</keyword>
<proteinExistence type="inferred from homology"/>